<comment type="caution">
    <text evidence="16">The sequence shown here is derived from an EMBL/GenBank/DDBJ whole genome shotgun (WGS) entry which is preliminary data.</text>
</comment>
<comment type="similarity">
    <text evidence="5 15">Belongs to the cytochrome P450 family.</text>
</comment>
<evidence type="ECO:0000256" key="4">
    <source>
        <dbReference type="ARBA" id="ARBA00004406"/>
    </source>
</evidence>
<keyword evidence="11 14" id="KW-0408">Iron</keyword>
<evidence type="ECO:0000256" key="5">
    <source>
        <dbReference type="ARBA" id="ARBA00010617"/>
    </source>
</evidence>
<keyword evidence="8" id="KW-0256">Endoplasmic reticulum</keyword>
<accession>A0A9J6BNP7</accession>
<keyword evidence="9" id="KW-0492">Microsome</keyword>
<dbReference type="GO" id="GO:0005506">
    <property type="term" value="F:iron ion binding"/>
    <property type="evidence" value="ECO:0007669"/>
    <property type="project" value="InterPro"/>
</dbReference>
<evidence type="ECO:0000313" key="17">
    <source>
        <dbReference type="Proteomes" id="UP001107558"/>
    </source>
</evidence>
<evidence type="ECO:0000256" key="8">
    <source>
        <dbReference type="ARBA" id="ARBA00022824"/>
    </source>
</evidence>
<organism evidence="16 17">
    <name type="scientific">Polypedilum vanderplanki</name>
    <name type="common">Sleeping chironomid midge</name>
    <dbReference type="NCBI Taxonomy" id="319348"/>
    <lineage>
        <taxon>Eukaryota</taxon>
        <taxon>Metazoa</taxon>
        <taxon>Ecdysozoa</taxon>
        <taxon>Arthropoda</taxon>
        <taxon>Hexapoda</taxon>
        <taxon>Insecta</taxon>
        <taxon>Pterygota</taxon>
        <taxon>Neoptera</taxon>
        <taxon>Endopterygota</taxon>
        <taxon>Diptera</taxon>
        <taxon>Nematocera</taxon>
        <taxon>Chironomoidea</taxon>
        <taxon>Chironomidae</taxon>
        <taxon>Chironominae</taxon>
        <taxon>Polypedilum</taxon>
        <taxon>Polypedilum</taxon>
    </lineage>
</organism>
<dbReference type="PRINTS" id="PR00463">
    <property type="entry name" value="EP450I"/>
</dbReference>
<dbReference type="PROSITE" id="PS00086">
    <property type="entry name" value="CYTOCHROME_P450"/>
    <property type="match status" value="1"/>
</dbReference>
<evidence type="ECO:0008006" key="18">
    <source>
        <dbReference type="Google" id="ProtNLM"/>
    </source>
</evidence>
<dbReference type="Gene3D" id="1.10.630.10">
    <property type="entry name" value="Cytochrome P450"/>
    <property type="match status" value="1"/>
</dbReference>
<dbReference type="GO" id="GO:0004497">
    <property type="term" value="F:monooxygenase activity"/>
    <property type="evidence" value="ECO:0007669"/>
    <property type="project" value="UniProtKB-KW"/>
</dbReference>
<comment type="cofactor">
    <cofactor evidence="1 14">
        <name>heme</name>
        <dbReference type="ChEBI" id="CHEBI:30413"/>
    </cofactor>
</comment>
<keyword evidence="7 14" id="KW-0479">Metal-binding</keyword>
<keyword evidence="13" id="KW-0472">Membrane</keyword>
<name>A0A9J6BNP7_POLVA</name>
<protein>
    <recommendedName>
        <fullName evidence="18">Cytochrome P450</fullName>
    </recommendedName>
</protein>
<dbReference type="PANTHER" id="PTHR24292">
    <property type="entry name" value="CYTOCHROME P450"/>
    <property type="match status" value="1"/>
</dbReference>
<evidence type="ECO:0000256" key="14">
    <source>
        <dbReference type="PIRSR" id="PIRSR602401-1"/>
    </source>
</evidence>
<dbReference type="InterPro" id="IPR036396">
    <property type="entry name" value="Cyt_P450_sf"/>
</dbReference>
<keyword evidence="10 15" id="KW-0560">Oxidoreductase</keyword>
<comment type="subcellular location">
    <subcellularLocation>
        <location evidence="4">Endoplasmic reticulum membrane</location>
        <topology evidence="4">Peripheral membrane protein</topology>
    </subcellularLocation>
    <subcellularLocation>
        <location evidence="3">Microsome membrane</location>
        <topology evidence="3">Peripheral membrane protein</topology>
    </subcellularLocation>
</comment>
<dbReference type="InterPro" id="IPR017972">
    <property type="entry name" value="Cyt_P450_CS"/>
</dbReference>
<dbReference type="InterPro" id="IPR001128">
    <property type="entry name" value="Cyt_P450"/>
</dbReference>
<proteinExistence type="inferred from homology"/>
<evidence type="ECO:0000256" key="2">
    <source>
        <dbReference type="ARBA" id="ARBA00003690"/>
    </source>
</evidence>
<evidence type="ECO:0000256" key="6">
    <source>
        <dbReference type="ARBA" id="ARBA00022617"/>
    </source>
</evidence>
<dbReference type="GO" id="GO:0016705">
    <property type="term" value="F:oxidoreductase activity, acting on paired donors, with incorporation or reduction of molecular oxygen"/>
    <property type="evidence" value="ECO:0007669"/>
    <property type="project" value="InterPro"/>
</dbReference>
<dbReference type="AlphaFoldDB" id="A0A9J6BNP7"/>
<keyword evidence="17" id="KW-1185">Reference proteome</keyword>
<evidence type="ECO:0000256" key="9">
    <source>
        <dbReference type="ARBA" id="ARBA00022848"/>
    </source>
</evidence>
<evidence type="ECO:0000256" key="10">
    <source>
        <dbReference type="ARBA" id="ARBA00023002"/>
    </source>
</evidence>
<dbReference type="PANTHER" id="PTHR24292:SF54">
    <property type="entry name" value="CYP9F3-RELATED"/>
    <property type="match status" value="1"/>
</dbReference>
<comment type="function">
    <text evidence="2">May be involved in the metabolism of insect hormones and in the breakdown of synthetic insecticides.</text>
</comment>
<dbReference type="GO" id="GO:0020037">
    <property type="term" value="F:heme binding"/>
    <property type="evidence" value="ECO:0007669"/>
    <property type="project" value="InterPro"/>
</dbReference>
<keyword evidence="12 15" id="KW-0503">Monooxygenase</keyword>
<keyword evidence="6 14" id="KW-0349">Heme</keyword>
<evidence type="ECO:0000256" key="3">
    <source>
        <dbReference type="ARBA" id="ARBA00004174"/>
    </source>
</evidence>
<gene>
    <name evidence="16" type="ORF">PVAND_001699</name>
</gene>
<reference evidence="16" key="1">
    <citation type="submission" date="2021-03" db="EMBL/GenBank/DDBJ databases">
        <title>Chromosome level genome of the anhydrobiotic midge Polypedilum vanderplanki.</title>
        <authorList>
            <person name="Yoshida Y."/>
            <person name="Kikawada T."/>
            <person name="Gusev O."/>
        </authorList>
    </citation>
    <scope>NUCLEOTIDE SEQUENCE</scope>
    <source>
        <strain evidence="16">NIAS01</strain>
        <tissue evidence="16">Whole body or cell culture</tissue>
    </source>
</reference>
<evidence type="ECO:0000313" key="16">
    <source>
        <dbReference type="EMBL" id="KAG5671505.1"/>
    </source>
</evidence>
<evidence type="ECO:0000256" key="11">
    <source>
        <dbReference type="ARBA" id="ARBA00023004"/>
    </source>
</evidence>
<evidence type="ECO:0000256" key="13">
    <source>
        <dbReference type="ARBA" id="ARBA00023136"/>
    </source>
</evidence>
<dbReference type="OrthoDB" id="2789670at2759"/>
<feature type="binding site" description="axial binding residue" evidence="14">
    <location>
        <position position="135"/>
    </location>
    <ligand>
        <name>heme</name>
        <dbReference type="ChEBI" id="CHEBI:30413"/>
    </ligand>
    <ligandPart>
        <name>Fe</name>
        <dbReference type="ChEBI" id="CHEBI:18248"/>
    </ligandPart>
</feature>
<dbReference type="SUPFAM" id="SSF48264">
    <property type="entry name" value="Cytochrome P450"/>
    <property type="match status" value="1"/>
</dbReference>
<evidence type="ECO:0000256" key="1">
    <source>
        <dbReference type="ARBA" id="ARBA00001971"/>
    </source>
</evidence>
<dbReference type="EMBL" id="JADBJN010000003">
    <property type="protein sequence ID" value="KAG5671505.1"/>
    <property type="molecule type" value="Genomic_DNA"/>
</dbReference>
<dbReference type="InterPro" id="IPR050476">
    <property type="entry name" value="Insect_CytP450_Detox"/>
</dbReference>
<dbReference type="Proteomes" id="UP001107558">
    <property type="component" value="Chromosome 3"/>
</dbReference>
<dbReference type="Pfam" id="PF00067">
    <property type="entry name" value="p450"/>
    <property type="match status" value="1"/>
</dbReference>
<dbReference type="PRINTS" id="PR00385">
    <property type="entry name" value="P450"/>
</dbReference>
<evidence type="ECO:0000256" key="12">
    <source>
        <dbReference type="ARBA" id="ARBA00023033"/>
    </source>
</evidence>
<dbReference type="InterPro" id="IPR002401">
    <property type="entry name" value="Cyt_P450_E_grp-I"/>
</dbReference>
<dbReference type="GO" id="GO:0005789">
    <property type="term" value="C:endoplasmic reticulum membrane"/>
    <property type="evidence" value="ECO:0007669"/>
    <property type="project" value="UniProtKB-SubCell"/>
</dbReference>
<sequence length="190" mass="22288">MGFMGYELACNPDVQQKLYEEIIETEKNLDGKALTYEILQSMKYMDQVMCEVLRKWPPAPGTDRMCVKDYEVEYDGKKFTIEKGISFMIPIWGLHHDPSYFPNPEKFDPERFSDENKDKIEEYTYMPFGVGPRNCIGSRFALMEVKSIFYYMLMNFKIMKTEKTPIPLEFVKSPVGLKVEKGIWVALEPR</sequence>
<evidence type="ECO:0000256" key="7">
    <source>
        <dbReference type="ARBA" id="ARBA00022723"/>
    </source>
</evidence>
<evidence type="ECO:0000256" key="15">
    <source>
        <dbReference type="RuleBase" id="RU000461"/>
    </source>
</evidence>